<reference evidence="2 3" key="1">
    <citation type="submission" date="2015-09" db="EMBL/GenBank/DDBJ databases">
        <authorList>
            <consortium name="Pathogen Informatics"/>
        </authorList>
    </citation>
    <scope>NUCLEOTIDE SEQUENCE [LARGE SCALE GENOMIC DNA]</scope>
    <source>
        <strain evidence="2 3">2789STDY5608850</strain>
    </source>
</reference>
<organism evidence="2 3">
    <name type="scientific">Hungatella hathewayi</name>
    <dbReference type="NCBI Taxonomy" id="154046"/>
    <lineage>
        <taxon>Bacteria</taxon>
        <taxon>Bacillati</taxon>
        <taxon>Bacillota</taxon>
        <taxon>Clostridia</taxon>
        <taxon>Lachnospirales</taxon>
        <taxon>Lachnospiraceae</taxon>
        <taxon>Hungatella</taxon>
    </lineage>
</organism>
<dbReference type="Gene3D" id="1.10.260.40">
    <property type="entry name" value="lambda repressor-like DNA-binding domains"/>
    <property type="match status" value="1"/>
</dbReference>
<gene>
    <name evidence="2" type="ORF">ERS852407_04188</name>
</gene>
<dbReference type="SUPFAM" id="SSF47413">
    <property type="entry name" value="lambda repressor-like DNA-binding domains"/>
    <property type="match status" value="1"/>
</dbReference>
<dbReference type="SMART" id="SM00530">
    <property type="entry name" value="HTH_XRE"/>
    <property type="match status" value="1"/>
</dbReference>
<accession>A0A174ILD9</accession>
<evidence type="ECO:0000313" key="2">
    <source>
        <dbReference type="EMBL" id="CUO85745.1"/>
    </source>
</evidence>
<feature type="domain" description="HTH cro/C1-type" evidence="1">
    <location>
        <begin position="11"/>
        <end position="58"/>
    </location>
</feature>
<dbReference type="RefSeq" id="WP_055658097.1">
    <property type="nucleotide sequence ID" value="NZ_CABIXC010000013.1"/>
</dbReference>
<dbReference type="InterPro" id="IPR010982">
    <property type="entry name" value="Lambda_DNA-bd_dom_sf"/>
</dbReference>
<evidence type="ECO:0000313" key="3">
    <source>
        <dbReference type="Proteomes" id="UP000095651"/>
    </source>
</evidence>
<name>A0A174ILD9_9FIRM</name>
<dbReference type="Proteomes" id="UP000095651">
    <property type="component" value="Unassembled WGS sequence"/>
</dbReference>
<proteinExistence type="predicted"/>
<sequence length="67" mass="7519">MIYDNICEKAKEMGISINSLEKRTGVSVGSICKWNTVSPTVRSLKKVADILKCSVDDLIHNKNEKEH</sequence>
<dbReference type="AlphaFoldDB" id="A0A174ILD9"/>
<dbReference type="InterPro" id="IPR001387">
    <property type="entry name" value="Cro/C1-type_HTH"/>
</dbReference>
<dbReference type="CDD" id="cd00093">
    <property type="entry name" value="HTH_XRE"/>
    <property type="match status" value="1"/>
</dbReference>
<dbReference type="EMBL" id="CYZE01000013">
    <property type="protein sequence ID" value="CUO85745.1"/>
    <property type="molecule type" value="Genomic_DNA"/>
</dbReference>
<protein>
    <submittedName>
        <fullName evidence="2">Transcriptional repressor DicA</fullName>
    </submittedName>
</protein>
<dbReference type="GO" id="GO:0003677">
    <property type="term" value="F:DNA binding"/>
    <property type="evidence" value="ECO:0007669"/>
    <property type="project" value="InterPro"/>
</dbReference>
<dbReference type="Pfam" id="PF13443">
    <property type="entry name" value="HTH_26"/>
    <property type="match status" value="1"/>
</dbReference>
<dbReference type="PROSITE" id="PS50943">
    <property type="entry name" value="HTH_CROC1"/>
    <property type="match status" value="1"/>
</dbReference>
<evidence type="ECO:0000259" key="1">
    <source>
        <dbReference type="PROSITE" id="PS50943"/>
    </source>
</evidence>